<organism evidence="3 4">
    <name type="scientific">Flemingia macrophylla</name>
    <dbReference type="NCBI Taxonomy" id="520843"/>
    <lineage>
        <taxon>Eukaryota</taxon>
        <taxon>Viridiplantae</taxon>
        <taxon>Streptophyta</taxon>
        <taxon>Embryophyta</taxon>
        <taxon>Tracheophyta</taxon>
        <taxon>Spermatophyta</taxon>
        <taxon>Magnoliopsida</taxon>
        <taxon>eudicotyledons</taxon>
        <taxon>Gunneridae</taxon>
        <taxon>Pentapetalae</taxon>
        <taxon>rosids</taxon>
        <taxon>fabids</taxon>
        <taxon>Fabales</taxon>
        <taxon>Fabaceae</taxon>
        <taxon>Papilionoideae</taxon>
        <taxon>50 kb inversion clade</taxon>
        <taxon>NPAAA clade</taxon>
        <taxon>indigoferoid/millettioid clade</taxon>
        <taxon>Phaseoleae</taxon>
        <taxon>Flemingia</taxon>
    </lineage>
</organism>
<dbReference type="PANTHER" id="PTHR43269:SF2">
    <property type="entry name" value="SODIUM_PROTON ANTIPORTER 1-RELATED"/>
    <property type="match status" value="1"/>
</dbReference>
<feature type="transmembrane region" description="Helical" evidence="2">
    <location>
        <begin position="102"/>
        <end position="121"/>
    </location>
</feature>
<sequence length="176" mass="19453">MQRANRDQTPDLESPINKHSSEGSHIPEGPGVTRINRLHLVDFNYHVRQLGGRRNSSRNSILIIASAIGLISAVVDNVPLVAATMGMYDVSSFPQDSRLRHLIALCACTSGSILIIGSFLWSCIHGDGKGGICLKISEGRERLRGKTPKLTRHRDIGGFFKNFQAFQLNYLLSNDR</sequence>
<dbReference type="Proteomes" id="UP001603857">
    <property type="component" value="Unassembled WGS sequence"/>
</dbReference>
<evidence type="ECO:0000313" key="4">
    <source>
        <dbReference type="Proteomes" id="UP001603857"/>
    </source>
</evidence>
<proteinExistence type="predicted"/>
<evidence type="ECO:0000256" key="1">
    <source>
        <dbReference type="SAM" id="MobiDB-lite"/>
    </source>
</evidence>
<feature type="transmembrane region" description="Helical" evidence="2">
    <location>
        <begin position="61"/>
        <end position="82"/>
    </location>
</feature>
<dbReference type="PANTHER" id="PTHR43269">
    <property type="entry name" value="SODIUM/PROTON ANTIPORTER 1-RELATED"/>
    <property type="match status" value="1"/>
</dbReference>
<keyword evidence="2" id="KW-0812">Transmembrane</keyword>
<evidence type="ECO:0000313" key="3">
    <source>
        <dbReference type="EMBL" id="KAL2334822.1"/>
    </source>
</evidence>
<accession>A0ABD1MGC3</accession>
<feature type="region of interest" description="Disordered" evidence="1">
    <location>
        <begin position="1"/>
        <end position="31"/>
    </location>
</feature>
<dbReference type="EMBL" id="JBGMDY010000005">
    <property type="protein sequence ID" value="KAL2334822.1"/>
    <property type="molecule type" value="Genomic_DNA"/>
</dbReference>
<keyword evidence="2" id="KW-0472">Membrane</keyword>
<dbReference type="AlphaFoldDB" id="A0ABD1MGC3"/>
<dbReference type="InterPro" id="IPR045016">
    <property type="entry name" value="NhaD-like"/>
</dbReference>
<reference evidence="3 4" key="1">
    <citation type="submission" date="2024-08" db="EMBL/GenBank/DDBJ databases">
        <title>Insights into the chromosomal genome structure of Flemingia macrophylla.</title>
        <authorList>
            <person name="Ding Y."/>
            <person name="Zhao Y."/>
            <person name="Bi W."/>
            <person name="Wu M."/>
            <person name="Zhao G."/>
            <person name="Gong Y."/>
            <person name="Li W."/>
            <person name="Zhang P."/>
        </authorList>
    </citation>
    <scope>NUCLEOTIDE SEQUENCE [LARGE SCALE GENOMIC DNA]</scope>
    <source>
        <strain evidence="3">DYQJB</strain>
        <tissue evidence="3">Leaf</tissue>
    </source>
</reference>
<name>A0ABD1MGC3_9FABA</name>
<comment type="caution">
    <text evidence="3">The sequence shown here is derived from an EMBL/GenBank/DDBJ whole genome shotgun (WGS) entry which is preliminary data.</text>
</comment>
<keyword evidence="2" id="KW-1133">Transmembrane helix</keyword>
<evidence type="ECO:0000256" key="2">
    <source>
        <dbReference type="SAM" id="Phobius"/>
    </source>
</evidence>
<keyword evidence="4" id="KW-1185">Reference proteome</keyword>
<gene>
    <name evidence="3" type="ORF">Fmac_016035</name>
</gene>
<protein>
    <submittedName>
        <fullName evidence="3">Uncharacterized protein</fullName>
    </submittedName>
</protein>